<comment type="caution">
    <text evidence="3">The sequence shown here is derived from an EMBL/GenBank/DDBJ whole genome shotgun (WGS) entry which is preliminary data.</text>
</comment>
<feature type="signal peptide" evidence="2">
    <location>
        <begin position="1"/>
        <end position="20"/>
    </location>
</feature>
<dbReference type="Proteomes" id="UP000434172">
    <property type="component" value="Unassembled WGS sequence"/>
</dbReference>
<proteinExistence type="predicted"/>
<dbReference type="EMBL" id="WOWK01000053">
    <property type="protein sequence ID" value="KAF0323276.1"/>
    <property type="molecule type" value="Genomic_DNA"/>
</dbReference>
<evidence type="ECO:0000313" key="4">
    <source>
        <dbReference type="Proteomes" id="UP000434172"/>
    </source>
</evidence>
<feature type="region of interest" description="Disordered" evidence="1">
    <location>
        <begin position="107"/>
        <end position="143"/>
    </location>
</feature>
<keyword evidence="2" id="KW-0732">Signal</keyword>
<reference evidence="3 4" key="1">
    <citation type="submission" date="2019-12" db="EMBL/GenBank/DDBJ databases">
        <title>A genome sequence resource for the geographically widespread anthracnose pathogen Colletotrichum asianum.</title>
        <authorList>
            <person name="Meng Y."/>
        </authorList>
    </citation>
    <scope>NUCLEOTIDE SEQUENCE [LARGE SCALE GENOMIC DNA]</scope>
    <source>
        <strain evidence="3 4">ICMP 18580</strain>
    </source>
</reference>
<accession>A0A8H3ZR92</accession>
<protein>
    <submittedName>
        <fullName evidence="3">Uncharacterized protein</fullName>
    </submittedName>
</protein>
<evidence type="ECO:0000313" key="3">
    <source>
        <dbReference type="EMBL" id="KAF0323276.1"/>
    </source>
</evidence>
<evidence type="ECO:0000256" key="1">
    <source>
        <dbReference type="SAM" id="MobiDB-lite"/>
    </source>
</evidence>
<feature type="chain" id="PRO_5034456992" evidence="2">
    <location>
        <begin position="21"/>
        <end position="143"/>
    </location>
</feature>
<evidence type="ECO:0000256" key="2">
    <source>
        <dbReference type="SAM" id="SignalP"/>
    </source>
</evidence>
<dbReference type="AlphaFoldDB" id="A0A8H3ZR92"/>
<gene>
    <name evidence="3" type="ORF">GQ607_009394</name>
</gene>
<sequence>MHLSSTKFAVAFALFSAVMADPHGSCTCHNGDSYNWRMTTVACAEYDANEYPWGGTSYDTPSGRCYSKEGGYIEGDPWEFACKTIATKASSALTGAELALPTLNRSRDGVINGRTDPRRHNQMGEPVKNRGRRMHRTSETRII</sequence>
<name>A0A8H3ZR92_9PEZI</name>
<organism evidence="3 4">
    <name type="scientific">Colletotrichum asianum</name>
    <dbReference type="NCBI Taxonomy" id="702518"/>
    <lineage>
        <taxon>Eukaryota</taxon>
        <taxon>Fungi</taxon>
        <taxon>Dikarya</taxon>
        <taxon>Ascomycota</taxon>
        <taxon>Pezizomycotina</taxon>
        <taxon>Sordariomycetes</taxon>
        <taxon>Hypocreomycetidae</taxon>
        <taxon>Glomerellales</taxon>
        <taxon>Glomerellaceae</taxon>
        <taxon>Colletotrichum</taxon>
        <taxon>Colletotrichum gloeosporioides species complex</taxon>
    </lineage>
</organism>
<keyword evidence="4" id="KW-1185">Reference proteome</keyword>
<dbReference type="OrthoDB" id="3873024at2759"/>